<gene>
    <name evidence="2" type="ORF">GS634_21385</name>
</gene>
<comment type="caution">
    <text evidence="2">The sequence shown here is derived from an EMBL/GenBank/DDBJ whole genome shotgun (WGS) entry which is preliminary data.</text>
</comment>
<reference evidence="2" key="1">
    <citation type="submission" date="2019-12" db="EMBL/GenBank/DDBJ databases">
        <title>Ruegeria JWLKs population differentiation of coral mucus and skeleton niches.</title>
        <authorList>
            <person name="Luo D."/>
        </authorList>
    </citation>
    <scope>NUCLEOTIDE SEQUENCE</scope>
    <source>
        <strain evidence="2">HKCCD6181</strain>
    </source>
</reference>
<dbReference type="Proteomes" id="UP000597886">
    <property type="component" value="Unassembled WGS sequence"/>
</dbReference>
<name>A0AA90Z5P8_9RHOB</name>
<evidence type="ECO:0000256" key="1">
    <source>
        <dbReference type="SAM" id="Phobius"/>
    </source>
</evidence>
<feature type="transmembrane region" description="Helical" evidence="1">
    <location>
        <begin position="330"/>
        <end position="356"/>
    </location>
</feature>
<keyword evidence="1" id="KW-0812">Transmembrane</keyword>
<proteinExistence type="predicted"/>
<dbReference type="EMBL" id="WVRA01000012">
    <property type="protein sequence ID" value="NOE20691.1"/>
    <property type="molecule type" value="Genomic_DNA"/>
</dbReference>
<sequence length="501" mass="55906">MNRKLRNSLFKLHTWLGLHLSLFFAFMFLTGTLLVAGFELESIGRPDIWTTIDKEERTASFGMIYDGIKETHPESGIFLMIKRPTPWFADRTFGRTGWGENVSFWTDPVTGTIVGETRPNGFRDILRDLHDTFLTEKRVVFMLVSATSVILLFQIISGLITYRRFWKGFFRWPSRASGLRAWAGSTHRLTALWSAPLLILTAVTSFYFLLGSLGFEGTQPQPKPPVPRETVLPANFGSDLIDQAEASARDALPGFEPFIMFLPDKPTGSFGFTGHVAGHSVFFGPSNVSIDPVTLEVLGAYTPSEVSGLAYWKPLMNMLHFGTWGEAYSMALWIVLGLITTCLAITGALIFAGRLAPEAAHLGPIRRIWRGMGWTRWAYLLLMMGIIAVAVLRFGPGSHSKTSAFAVDAPPSAVWMLMHAPLRRDTPLDIELRISEPDVETVSIEFNGKEVQPLEFMQTGETAIASFQLLPSDMENTIVAHLQKPDTDTRTATFRLGRPLW</sequence>
<protein>
    <recommendedName>
        <fullName evidence="4">Iron-regulated membrane protein</fullName>
    </recommendedName>
</protein>
<feature type="transmembrane region" description="Helical" evidence="1">
    <location>
        <begin position="139"/>
        <end position="162"/>
    </location>
</feature>
<accession>A0AA90Z5P8</accession>
<feature type="transmembrane region" description="Helical" evidence="1">
    <location>
        <begin position="189"/>
        <end position="210"/>
    </location>
</feature>
<dbReference type="AlphaFoldDB" id="A0AA90Z5P8"/>
<evidence type="ECO:0000313" key="3">
    <source>
        <dbReference type="Proteomes" id="UP000597886"/>
    </source>
</evidence>
<dbReference type="RefSeq" id="WP_171331812.1">
    <property type="nucleotide sequence ID" value="NZ_WVRA01000012.1"/>
</dbReference>
<keyword evidence="1" id="KW-0472">Membrane</keyword>
<dbReference type="InterPro" id="IPR005625">
    <property type="entry name" value="PepSY-ass_TM"/>
</dbReference>
<dbReference type="PANTHER" id="PTHR34219:SF8">
    <property type="entry name" value="PEPSY DOMAIN-CONTAINING PROTEIN"/>
    <property type="match status" value="1"/>
</dbReference>
<keyword evidence="1" id="KW-1133">Transmembrane helix</keyword>
<feature type="transmembrane region" description="Helical" evidence="1">
    <location>
        <begin position="377"/>
        <end position="395"/>
    </location>
</feature>
<dbReference type="PANTHER" id="PTHR34219">
    <property type="entry name" value="IRON-REGULATED INNER MEMBRANE PROTEIN-RELATED"/>
    <property type="match status" value="1"/>
</dbReference>
<dbReference type="Pfam" id="PF03929">
    <property type="entry name" value="PepSY_TM"/>
    <property type="match status" value="1"/>
</dbReference>
<evidence type="ECO:0008006" key="4">
    <source>
        <dbReference type="Google" id="ProtNLM"/>
    </source>
</evidence>
<organism evidence="2 3">
    <name type="scientific">Ruegeria atlantica</name>
    <dbReference type="NCBI Taxonomy" id="81569"/>
    <lineage>
        <taxon>Bacteria</taxon>
        <taxon>Pseudomonadati</taxon>
        <taxon>Pseudomonadota</taxon>
        <taxon>Alphaproteobacteria</taxon>
        <taxon>Rhodobacterales</taxon>
        <taxon>Roseobacteraceae</taxon>
        <taxon>Ruegeria</taxon>
    </lineage>
</organism>
<evidence type="ECO:0000313" key="2">
    <source>
        <dbReference type="EMBL" id="NOE20691.1"/>
    </source>
</evidence>
<feature type="transmembrane region" description="Helical" evidence="1">
    <location>
        <begin position="12"/>
        <end position="36"/>
    </location>
</feature>